<dbReference type="InterPro" id="IPR033942">
    <property type="entry name" value="IMPase"/>
</dbReference>
<dbReference type="CDD" id="cd01639">
    <property type="entry name" value="IMPase"/>
    <property type="match status" value="1"/>
</dbReference>
<dbReference type="PANTHER" id="PTHR20854:SF4">
    <property type="entry name" value="INOSITOL-1-MONOPHOSPHATASE-RELATED"/>
    <property type="match status" value="1"/>
</dbReference>
<dbReference type="EC" id="3.1.3.25" evidence="8"/>
<comment type="catalytic activity">
    <reaction evidence="1 8">
        <text>a myo-inositol phosphate + H2O = myo-inositol + phosphate</text>
        <dbReference type="Rhea" id="RHEA:24056"/>
        <dbReference type="ChEBI" id="CHEBI:15377"/>
        <dbReference type="ChEBI" id="CHEBI:17268"/>
        <dbReference type="ChEBI" id="CHEBI:43474"/>
        <dbReference type="ChEBI" id="CHEBI:84139"/>
        <dbReference type="EC" id="3.1.3.25"/>
    </reaction>
</comment>
<keyword evidence="6 7" id="KW-0460">Magnesium</keyword>
<feature type="binding site" evidence="7">
    <location>
        <position position="89"/>
    </location>
    <ligand>
        <name>Mg(2+)</name>
        <dbReference type="ChEBI" id="CHEBI:18420"/>
        <label>1</label>
        <note>catalytic</note>
    </ligand>
</feature>
<feature type="binding site" evidence="7">
    <location>
        <position position="92"/>
    </location>
    <ligand>
        <name>Mg(2+)</name>
        <dbReference type="ChEBI" id="CHEBI:18420"/>
        <label>1</label>
        <note>catalytic</note>
    </ligand>
</feature>
<comment type="pathway">
    <text evidence="8">Polyol metabolism; myo-inositol biosynthesis; myo-inositol from D-glucose 6-phosphate: step 2/2.</text>
</comment>
<evidence type="ECO:0000256" key="3">
    <source>
        <dbReference type="ARBA" id="ARBA00009759"/>
    </source>
</evidence>
<dbReference type="GO" id="GO:0007165">
    <property type="term" value="P:signal transduction"/>
    <property type="evidence" value="ECO:0007669"/>
    <property type="project" value="TreeGrafter"/>
</dbReference>
<evidence type="ECO:0000256" key="2">
    <source>
        <dbReference type="ARBA" id="ARBA00001946"/>
    </source>
</evidence>
<name>A0AAI8Z113_9PEZI</name>
<evidence type="ECO:0000256" key="7">
    <source>
        <dbReference type="PIRSR" id="PIRSR600760-2"/>
    </source>
</evidence>
<dbReference type="SUPFAM" id="SSF56655">
    <property type="entry name" value="Carbohydrate phosphatase"/>
    <property type="match status" value="1"/>
</dbReference>
<dbReference type="PROSITE" id="PS00630">
    <property type="entry name" value="IMP_2"/>
    <property type="match status" value="1"/>
</dbReference>
<proteinExistence type="inferred from homology"/>
<dbReference type="InterPro" id="IPR000760">
    <property type="entry name" value="Inositol_monophosphatase-like"/>
</dbReference>
<gene>
    <name evidence="9" type="ORF">LECACI_7A005635</name>
</gene>
<dbReference type="FunFam" id="3.30.540.10:FF:000004">
    <property type="entry name" value="Inositol-1-monophosphatase"/>
    <property type="match status" value="1"/>
</dbReference>
<keyword evidence="5 8" id="KW-0378">Hydrolase</keyword>
<evidence type="ECO:0000256" key="1">
    <source>
        <dbReference type="ARBA" id="ARBA00001033"/>
    </source>
</evidence>
<evidence type="ECO:0000313" key="9">
    <source>
        <dbReference type="EMBL" id="CAK4030477.1"/>
    </source>
</evidence>
<dbReference type="Proteomes" id="UP001296104">
    <property type="component" value="Unassembled WGS sequence"/>
</dbReference>
<dbReference type="GO" id="GO:0046854">
    <property type="term" value="P:phosphatidylinositol phosphate biosynthetic process"/>
    <property type="evidence" value="ECO:0007669"/>
    <property type="project" value="InterPro"/>
</dbReference>
<dbReference type="Gene3D" id="3.40.190.80">
    <property type="match status" value="1"/>
</dbReference>
<dbReference type="GO" id="GO:0006020">
    <property type="term" value="P:inositol metabolic process"/>
    <property type="evidence" value="ECO:0007669"/>
    <property type="project" value="TreeGrafter"/>
</dbReference>
<reference evidence="9" key="1">
    <citation type="submission" date="2023-11" db="EMBL/GenBank/DDBJ databases">
        <authorList>
            <person name="Alioto T."/>
            <person name="Alioto T."/>
            <person name="Gomez Garrido J."/>
        </authorList>
    </citation>
    <scope>NUCLEOTIDE SEQUENCE</scope>
</reference>
<evidence type="ECO:0000256" key="5">
    <source>
        <dbReference type="ARBA" id="ARBA00022801"/>
    </source>
</evidence>
<sequence>MSAVNLQEVHDFLVEIAYQAGEMITTAKPAVSAHGTKKNSADLVTETDQAVEKMVSTTLRSKFPDFEFMGEETYKDGDFLSEKATFIVDPIDGTTNFVHGNPYVCVSLGLAVGRRPVVGVIYNPFTQQLYTGIKGQGSHLTDPQHNRVPLPLRRPIEPFQDLSHCLVAAEWGSDRSGNDYRVKTATFSALCASQETGGAMVHGLRSLGSAALNLCGLAAGFLDVYWESGCWAWDVCAGWVVLEEAGGRMVGCHRGDWAPEVDQRRYMGVRAGEGQEGVIEEFWGCVKGRVEVGYDKTDGRGA</sequence>
<accession>A0AAI8Z113</accession>
<dbReference type="InterPro" id="IPR020550">
    <property type="entry name" value="Inositol_monophosphatase_CS"/>
</dbReference>
<dbReference type="PANTHER" id="PTHR20854">
    <property type="entry name" value="INOSITOL MONOPHOSPHATASE"/>
    <property type="match status" value="1"/>
</dbReference>
<feature type="binding site" evidence="7">
    <location>
        <position position="91"/>
    </location>
    <ligand>
        <name>Mg(2+)</name>
        <dbReference type="ChEBI" id="CHEBI:18420"/>
        <label>1</label>
        <note>catalytic</note>
    </ligand>
</feature>
<feature type="binding site" evidence="7">
    <location>
        <position position="71"/>
    </location>
    <ligand>
        <name>Mg(2+)</name>
        <dbReference type="ChEBI" id="CHEBI:18420"/>
        <label>1</label>
        <note>catalytic</note>
    </ligand>
</feature>
<dbReference type="Gene3D" id="3.30.540.10">
    <property type="entry name" value="Fructose-1,6-Bisphosphatase, subunit A, domain 1"/>
    <property type="match status" value="1"/>
</dbReference>
<feature type="binding site" evidence="7">
    <location>
        <position position="234"/>
    </location>
    <ligand>
        <name>Mg(2+)</name>
        <dbReference type="ChEBI" id="CHEBI:18420"/>
        <label>1</label>
        <note>catalytic</note>
    </ligand>
</feature>
<dbReference type="InterPro" id="IPR020583">
    <property type="entry name" value="Inositol_monoP_metal-BS"/>
</dbReference>
<evidence type="ECO:0000256" key="8">
    <source>
        <dbReference type="RuleBase" id="RU364068"/>
    </source>
</evidence>
<dbReference type="GO" id="GO:0008934">
    <property type="term" value="F:inositol monophosphate 1-phosphatase activity"/>
    <property type="evidence" value="ECO:0007669"/>
    <property type="project" value="InterPro"/>
</dbReference>
<dbReference type="FunFam" id="3.40.190.80:FF:000012">
    <property type="entry name" value="Inositol-1-monophosphatase"/>
    <property type="match status" value="1"/>
</dbReference>
<dbReference type="Pfam" id="PF00459">
    <property type="entry name" value="Inositol_P"/>
    <property type="match status" value="1"/>
</dbReference>
<keyword evidence="10" id="KW-1185">Reference proteome</keyword>
<dbReference type="GO" id="GO:0046872">
    <property type="term" value="F:metal ion binding"/>
    <property type="evidence" value="ECO:0007669"/>
    <property type="project" value="UniProtKB-KW"/>
</dbReference>
<keyword evidence="4 7" id="KW-0479">Metal-binding</keyword>
<comment type="similarity">
    <text evidence="3 8">Belongs to the inositol monophosphatase superfamily.</text>
</comment>
<evidence type="ECO:0000313" key="10">
    <source>
        <dbReference type="Proteomes" id="UP001296104"/>
    </source>
</evidence>
<dbReference type="AlphaFoldDB" id="A0AAI8Z113"/>
<comment type="cofactor">
    <cofactor evidence="2 7 8">
        <name>Mg(2+)</name>
        <dbReference type="ChEBI" id="CHEBI:18420"/>
    </cofactor>
</comment>
<evidence type="ECO:0000256" key="4">
    <source>
        <dbReference type="ARBA" id="ARBA00022723"/>
    </source>
</evidence>
<protein>
    <recommendedName>
        <fullName evidence="8">Inositol-1-monophosphatase</fullName>
        <ecNumber evidence="8">3.1.3.25</ecNumber>
    </recommendedName>
</protein>
<dbReference type="PRINTS" id="PR00377">
    <property type="entry name" value="IMPHPHTASES"/>
</dbReference>
<organism evidence="9 10">
    <name type="scientific">Lecanosticta acicola</name>
    <dbReference type="NCBI Taxonomy" id="111012"/>
    <lineage>
        <taxon>Eukaryota</taxon>
        <taxon>Fungi</taxon>
        <taxon>Dikarya</taxon>
        <taxon>Ascomycota</taxon>
        <taxon>Pezizomycotina</taxon>
        <taxon>Dothideomycetes</taxon>
        <taxon>Dothideomycetidae</taxon>
        <taxon>Mycosphaerellales</taxon>
        <taxon>Mycosphaerellaceae</taxon>
        <taxon>Lecanosticta</taxon>
    </lineage>
</organism>
<comment type="caution">
    <text evidence="9">The sequence shown here is derived from an EMBL/GenBank/DDBJ whole genome shotgun (WGS) entry which is preliminary data.</text>
</comment>
<dbReference type="PROSITE" id="PS00629">
    <property type="entry name" value="IMP_1"/>
    <property type="match status" value="1"/>
</dbReference>
<evidence type="ECO:0000256" key="6">
    <source>
        <dbReference type="ARBA" id="ARBA00022842"/>
    </source>
</evidence>
<dbReference type="EMBL" id="CAVMBE010000037">
    <property type="protein sequence ID" value="CAK4030477.1"/>
    <property type="molecule type" value="Genomic_DNA"/>
</dbReference>